<dbReference type="SUPFAM" id="SSF53335">
    <property type="entry name" value="S-adenosyl-L-methionine-dependent methyltransferases"/>
    <property type="match status" value="1"/>
</dbReference>
<evidence type="ECO:0000256" key="2">
    <source>
        <dbReference type="ARBA" id="ARBA00022691"/>
    </source>
</evidence>
<evidence type="ECO:0000259" key="3">
    <source>
        <dbReference type="Pfam" id="PF13847"/>
    </source>
</evidence>
<gene>
    <name evidence="4" type="ORF">IOK49_03720</name>
</gene>
<feature type="domain" description="Methyltransferase" evidence="3">
    <location>
        <begin position="29"/>
        <end position="154"/>
    </location>
</feature>
<protein>
    <submittedName>
        <fullName evidence="4">Methyltransferase domain-containing protein</fullName>
    </submittedName>
</protein>
<comment type="caution">
    <text evidence="4">The sequence shown here is derived from an EMBL/GenBank/DDBJ whole genome shotgun (WGS) entry which is preliminary data.</text>
</comment>
<keyword evidence="1 4" id="KW-0489">Methyltransferase</keyword>
<sequence>MSKHYHHHMHSNKKRLEENLLLELAQLSNEDVILDIGSGDGYYSFIFSKHAKKVYAIDKAYMDESLMNSLIQEGKEKGISNLEFLAKDVCEGLEIKYFNLAFFSNSFHDINCKKELLSYLYKNSAENGRLLIIEFKPSDSWLFGPPPHIRIKPEDLVKMATEVGFKLDRMIERDSQYIAIFKKEK</sequence>
<dbReference type="RefSeq" id="WP_193803614.1">
    <property type="nucleotide sequence ID" value="NZ_JADEZV010000002.1"/>
</dbReference>
<dbReference type="GO" id="GO:0008168">
    <property type="term" value="F:methyltransferase activity"/>
    <property type="evidence" value="ECO:0007669"/>
    <property type="project" value="UniProtKB-KW"/>
</dbReference>
<dbReference type="Proteomes" id="UP000652307">
    <property type="component" value="Unassembled WGS sequence"/>
</dbReference>
<dbReference type="InterPro" id="IPR025714">
    <property type="entry name" value="Methyltranfer_dom"/>
</dbReference>
<name>A0A843ADJ1_9CREN</name>
<evidence type="ECO:0000256" key="1">
    <source>
        <dbReference type="ARBA" id="ARBA00022603"/>
    </source>
</evidence>
<dbReference type="CDD" id="cd02440">
    <property type="entry name" value="AdoMet_MTases"/>
    <property type="match status" value="1"/>
</dbReference>
<accession>A0A843ADJ1</accession>
<evidence type="ECO:0000313" key="5">
    <source>
        <dbReference type="Proteomes" id="UP000652307"/>
    </source>
</evidence>
<dbReference type="InterPro" id="IPR029063">
    <property type="entry name" value="SAM-dependent_MTases_sf"/>
</dbReference>
<organism evidence="4 5">
    <name type="scientific">Fervidicoccus fontis</name>
    <dbReference type="NCBI Taxonomy" id="683846"/>
    <lineage>
        <taxon>Archaea</taxon>
        <taxon>Thermoproteota</taxon>
        <taxon>Thermoprotei</taxon>
        <taxon>Fervidicoccales</taxon>
        <taxon>Fervidicoccaceae</taxon>
        <taxon>Fervidicoccus</taxon>
    </lineage>
</organism>
<dbReference type="Gene3D" id="3.40.50.150">
    <property type="entry name" value="Vaccinia Virus protein VP39"/>
    <property type="match status" value="1"/>
</dbReference>
<keyword evidence="4" id="KW-0808">Transferase</keyword>
<dbReference type="Pfam" id="PF13847">
    <property type="entry name" value="Methyltransf_31"/>
    <property type="match status" value="1"/>
</dbReference>
<dbReference type="AlphaFoldDB" id="A0A843ADJ1"/>
<proteinExistence type="predicted"/>
<keyword evidence="2" id="KW-0949">S-adenosyl-L-methionine</keyword>
<evidence type="ECO:0000313" key="4">
    <source>
        <dbReference type="EMBL" id="MBE9391187.1"/>
    </source>
</evidence>
<dbReference type="GO" id="GO:0032259">
    <property type="term" value="P:methylation"/>
    <property type="evidence" value="ECO:0007669"/>
    <property type="project" value="UniProtKB-KW"/>
</dbReference>
<dbReference type="PANTHER" id="PTHR43861">
    <property type="entry name" value="TRANS-ACONITATE 2-METHYLTRANSFERASE-RELATED"/>
    <property type="match status" value="1"/>
</dbReference>
<reference evidence="4" key="1">
    <citation type="submission" date="2020-10" db="EMBL/GenBank/DDBJ databases">
        <title>Fervidococcus fontis strain 3639Fd - the first crenarchaeon capable of growth on lipids.</title>
        <authorList>
            <person name="Kochetkova T.V."/>
            <person name="Elcheninov A.G."/>
            <person name="Toschakov S.V."/>
            <person name="Kublanov I.V."/>
        </authorList>
    </citation>
    <scope>NUCLEOTIDE SEQUENCE</scope>
    <source>
        <strain evidence="4">3639Fd</strain>
    </source>
</reference>
<dbReference type="EMBL" id="JADEZV010000002">
    <property type="protein sequence ID" value="MBE9391187.1"/>
    <property type="molecule type" value="Genomic_DNA"/>
</dbReference>